<keyword evidence="1" id="KW-1185">Reference proteome</keyword>
<dbReference type="Proteomes" id="UP000887565">
    <property type="component" value="Unplaced"/>
</dbReference>
<name>A0A915IN79_ROMCU</name>
<proteinExistence type="predicted"/>
<evidence type="ECO:0000313" key="2">
    <source>
        <dbReference type="WBParaSite" id="nRc.2.0.1.t15426-RA"/>
    </source>
</evidence>
<reference evidence="2" key="1">
    <citation type="submission" date="2022-11" db="UniProtKB">
        <authorList>
            <consortium name="WormBaseParasite"/>
        </authorList>
    </citation>
    <scope>IDENTIFICATION</scope>
</reference>
<sequence>KYSSSVRLSADSSRSWPISADAIRRKYVRHWLHMSAASMVRCPIKAQKQFFGSFDTLKWNKKCKHTHVKHCKVGKYQFRILQLRELTFMKNKSRNDTNIAKNITDF</sequence>
<dbReference type="AlphaFoldDB" id="A0A915IN79"/>
<evidence type="ECO:0000313" key="1">
    <source>
        <dbReference type="Proteomes" id="UP000887565"/>
    </source>
</evidence>
<dbReference type="WBParaSite" id="nRc.2.0.1.t15426-RA">
    <property type="protein sequence ID" value="nRc.2.0.1.t15426-RA"/>
    <property type="gene ID" value="nRc.2.0.1.g15426"/>
</dbReference>
<organism evidence="1 2">
    <name type="scientific">Romanomermis culicivorax</name>
    <name type="common">Nematode worm</name>
    <dbReference type="NCBI Taxonomy" id="13658"/>
    <lineage>
        <taxon>Eukaryota</taxon>
        <taxon>Metazoa</taxon>
        <taxon>Ecdysozoa</taxon>
        <taxon>Nematoda</taxon>
        <taxon>Enoplea</taxon>
        <taxon>Dorylaimia</taxon>
        <taxon>Mermithida</taxon>
        <taxon>Mermithoidea</taxon>
        <taxon>Mermithidae</taxon>
        <taxon>Romanomermis</taxon>
    </lineage>
</organism>
<protein>
    <submittedName>
        <fullName evidence="2">Uncharacterized protein</fullName>
    </submittedName>
</protein>
<accession>A0A915IN79</accession>